<dbReference type="AlphaFoldDB" id="A0A645G4I5"/>
<protein>
    <submittedName>
        <fullName evidence="1">Uncharacterized protein</fullName>
    </submittedName>
</protein>
<dbReference type="EMBL" id="VSSQ01069826">
    <property type="protein sequence ID" value="MPN21768.1"/>
    <property type="molecule type" value="Genomic_DNA"/>
</dbReference>
<comment type="caution">
    <text evidence="1">The sequence shown here is derived from an EMBL/GenBank/DDBJ whole genome shotgun (WGS) entry which is preliminary data.</text>
</comment>
<evidence type="ECO:0000313" key="1">
    <source>
        <dbReference type="EMBL" id="MPN21768.1"/>
    </source>
</evidence>
<organism evidence="1">
    <name type="scientific">bioreactor metagenome</name>
    <dbReference type="NCBI Taxonomy" id="1076179"/>
    <lineage>
        <taxon>unclassified sequences</taxon>
        <taxon>metagenomes</taxon>
        <taxon>ecological metagenomes</taxon>
    </lineage>
</organism>
<sequence length="105" mass="10680">MPVPAPGEMPDFRPGVGIEVVVAGQTDAILRQQAPEIDQIGADEQRVGRQFHGFAATDTVAGLVDAEYEVVGEGLGDAQGAPAHAAAGIENKRGGRIPGVAGDHG</sequence>
<gene>
    <name evidence="1" type="ORF">SDC9_169148</name>
</gene>
<proteinExistence type="predicted"/>
<accession>A0A645G4I5</accession>
<name>A0A645G4I5_9ZZZZ</name>
<reference evidence="1" key="1">
    <citation type="submission" date="2019-08" db="EMBL/GenBank/DDBJ databases">
        <authorList>
            <person name="Kucharzyk K."/>
            <person name="Murdoch R.W."/>
            <person name="Higgins S."/>
            <person name="Loffler F."/>
        </authorList>
    </citation>
    <scope>NUCLEOTIDE SEQUENCE</scope>
</reference>